<feature type="repeat" description="ANK" evidence="2">
    <location>
        <begin position="729"/>
        <end position="758"/>
    </location>
</feature>
<dbReference type="InterPro" id="IPR035994">
    <property type="entry name" value="Nucleoside_phosphorylase_sf"/>
</dbReference>
<comment type="caution">
    <text evidence="4">The sequence shown here is derived from an EMBL/GenBank/DDBJ whole genome shotgun (WGS) entry which is preliminary data.</text>
</comment>
<organism evidence="4 5">
    <name type="scientific">Emericellopsis cladophorae</name>
    <dbReference type="NCBI Taxonomy" id="2686198"/>
    <lineage>
        <taxon>Eukaryota</taxon>
        <taxon>Fungi</taxon>
        <taxon>Dikarya</taxon>
        <taxon>Ascomycota</taxon>
        <taxon>Pezizomycotina</taxon>
        <taxon>Sordariomycetes</taxon>
        <taxon>Hypocreomycetidae</taxon>
        <taxon>Hypocreales</taxon>
        <taxon>Bionectriaceae</taxon>
        <taxon>Emericellopsis</taxon>
    </lineage>
</organism>
<evidence type="ECO:0000259" key="3">
    <source>
        <dbReference type="Pfam" id="PF24883"/>
    </source>
</evidence>
<keyword evidence="2" id="KW-0040">ANK repeat</keyword>
<dbReference type="Pfam" id="PF12796">
    <property type="entry name" value="Ank_2"/>
    <property type="match status" value="3"/>
</dbReference>
<dbReference type="GeneID" id="75826925"/>
<name>A0A9Q0BAK3_9HYPO</name>
<keyword evidence="5" id="KW-1185">Reference proteome</keyword>
<dbReference type="InterPro" id="IPR056884">
    <property type="entry name" value="NPHP3-like_N"/>
</dbReference>
<dbReference type="InterPro" id="IPR036770">
    <property type="entry name" value="Ankyrin_rpt-contain_sf"/>
</dbReference>
<evidence type="ECO:0000313" key="4">
    <source>
        <dbReference type="EMBL" id="KAI6777816.1"/>
    </source>
</evidence>
<proteinExistence type="predicted"/>
<protein>
    <recommendedName>
        <fullName evidence="3">Nephrocystin 3-like N-terminal domain-containing protein</fullName>
    </recommendedName>
</protein>
<dbReference type="GO" id="GO:0003824">
    <property type="term" value="F:catalytic activity"/>
    <property type="evidence" value="ECO:0007669"/>
    <property type="project" value="InterPro"/>
</dbReference>
<feature type="repeat" description="ANK" evidence="2">
    <location>
        <begin position="654"/>
        <end position="686"/>
    </location>
</feature>
<dbReference type="PROSITE" id="PS50088">
    <property type="entry name" value="ANK_REPEAT"/>
    <property type="match status" value="3"/>
</dbReference>
<dbReference type="PANTHER" id="PTHR10039:SF5">
    <property type="entry name" value="NACHT DOMAIN-CONTAINING PROTEIN"/>
    <property type="match status" value="1"/>
</dbReference>
<keyword evidence="1" id="KW-0677">Repeat</keyword>
<gene>
    <name evidence="4" type="ORF">J7T54_000406</name>
</gene>
<evidence type="ECO:0000256" key="1">
    <source>
        <dbReference type="ARBA" id="ARBA00022737"/>
    </source>
</evidence>
<dbReference type="PANTHER" id="PTHR10039">
    <property type="entry name" value="AMELOGENIN"/>
    <property type="match status" value="1"/>
</dbReference>
<dbReference type="SMART" id="SM00248">
    <property type="entry name" value="ANK"/>
    <property type="match status" value="7"/>
</dbReference>
<evidence type="ECO:0000256" key="2">
    <source>
        <dbReference type="PROSITE-ProRule" id="PRU00023"/>
    </source>
</evidence>
<dbReference type="InterPro" id="IPR027417">
    <property type="entry name" value="P-loop_NTPase"/>
</dbReference>
<dbReference type="InterPro" id="IPR002110">
    <property type="entry name" value="Ankyrin_rpt"/>
</dbReference>
<dbReference type="SUPFAM" id="SSF52540">
    <property type="entry name" value="P-loop containing nucleoside triphosphate hydrolases"/>
    <property type="match status" value="1"/>
</dbReference>
<dbReference type="OrthoDB" id="194358at2759"/>
<reference evidence="4" key="2">
    <citation type="submission" date="2022-07" db="EMBL/GenBank/DDBJ databases">
        <authorList>
            <person name="Goncalves M.F.M."/>
            <person name="Hilario S."/>
            <person name="Van De Peer Y."/>
            <person name="Esteves A.C."/>
            <person name="Alves A."/>
        </authorList>
    </citation>
    <scope>NUCLEOTIDE SEQUENCE</scope>
    <source>
        <strain evidence="4">MUM 19.33</strain>
    </source>
</reference>
<reference evidence="4" key="1">
    <citation type="journal article" date="2021" name="J Fungi (Basel)">
        <title>Genomic and Metabolomic Analyses of the Marine Fungus Emericellopsis cladophorae: Insights into Saltwater Adaptability Mechanisms and Its Biosynthetic Potential.</title>
        <authorList>
            <person name="Goncalves M.F.M."/>
            <person name="Hilario S."/>
            <person name="Van de Peer Y."/>
            <person name="Esteves A.C."/>
            <person name="Alves A."/>
        </authorList>
    </citation>
    <scope>NUCLEOTIDE SEQUENCE</scope>
    <source>
        <strain evidence="4">MUM 19.33</strain>
    </source>
</reference>
<dbReference type="RefSeq" id="XP_051358672.1">
    <property type="nucleotide sequence ID" value="XM_051510432.1"/>
</dbReference>
<feature type="domain" description="Nephrocystin 3-like N-terminal" evidence="3">
    <location>
        <begin position="141"/>
        <end position="337"/>
    </location>
</feature>
<feature type="repeat" description="ANK" evidence="2">
    <location>
        <begin position="764"/>
        <end position="793"/>
    </location>
</feature>
<evidence type="ECO:0000313" key="5">
    <source>
        <dbReference type="Proteomes" id="UP001055219"/>
    </source>
</evidence>
<dbReference type="Gene3D" id="1.25.40.20">
    <property type="entry name" value="Ankyrin repeat-containing domain"/>
    <property type="match status" value="3"/>
</dbReference>
<accession>A0A9Q0BAK3</accession>
<dbReference type="SUPFAM" id="SSF53167">
    <property type="entry name" value="Purine and uridine phosphorylases"/>
    <property type="match status" value="1"/>
</dbReference>
<dbReference type="AlphaFoldDB" id="A0A9Q0BAK3"/>
<dbReference type="Proteomes" id="UP001055219">
    <property type="component" value="Unassembled WGS sequence"/>
</dbReference>
<dbReference type="Pfam" id="PF24883">
    <property type="entry name" value="NPHP3_N"/>
    <property type="match status" value="1"/>
</dbReference>
<dbReference type="EMBL" id="JAGIXG020000100">
    <property type="protein sequence ID" value="KAI6777816.1"/>
    <property type="molecule type" value="Genomic_DNA"/>
</dbReference>
<dbReference type="SUPFAM" id="SSF48403">
    <property type="entry name" value="Ankyrin repeat"/>
    <property type="match status" value="1"/>
</dbReference>
<dbReference type="Gene3D" id="3.40.50.1580">
    <property type="entry name" value="Nucleoside phosphorylase domain"/>
    <property type="match status" value="1"/>
</dbReference>
<sequence length="962" mass="103775">MQTRLPICPARRDDFEIAIICALTCERKANAASAAASIRSSYVNIRLALVVGVCGGMPHNANGYGIFLGDVIISKSVVQYDFGRQHPNKFMRKDSVEDNLGRANKDVRNLVAVFESDHCLRSLAFARLGARRHDIEPALTGTCNWLFDTPEFREWCRRDRLADHHGVLWLKGKPGAGKSTLMKHALHYCQYHFPNHLIAAYFFNARGDALEKSPLGILRSIIYELVKHDDTVYRLFVLRYVDKTSLNVDEARAGGRIRGLLTPYDWSFSELRDFLMEVIRWQGTQNGGAAGRPLLLLVDALDECSDDSVRAVVKTLETLSRCAAQANVTLRVCLSSRLYPTITMQKHLPLSVDKADGHGQDIKTYISDTLVGDNAELQAEVRRRADGVFLWVVLSMPDNIEKIFEALVSREEGKREETVLALHGDDEQRLEVQFIHLSVNDFLFRQGRLGQLDPTLGPDPISATHGRLWAICWRYIEQCIAWDHKYPLQRRPSAEWATQLQHDYPFLDYATSHIFAHADKAMALPIDIGGTGDAGLAARADTQEAVVSWLEKQATGPKWWVGFVQATAGDYETRANVDADLLYILSVGGYSNLARIVLATEQLRSKADLNAQAQAGDYGTALCAAAAAWRGNTETVQILLAAGADVHLQAQVGDYGTALCAAAWSGNADTVQTLLAAGADMHLQAQVGDYGTALCAAAAAWRGNTETVQFLLAAGADMHLQAQVGPYGTALCAAAAEGETETVQILLAAGADVHIQAQVGLYGTALCAAAAVGSTEAVQVLLAAGADVRLQAQVGDYGTALCAAAAIGSTGTVQVLLAAGADVRLQAQVGLYGTALCAAAARGSTETVQALLAAGADVYLQAQVGDYGTALYAAQKIGHRDIEQLLLEAGVRARSPSLARTNTPIKAEAQAIATTQTTAPVEDAAVPAPVFVTGRMWRHLGLSAVATLLLSYVFNFFACGES</sequence>
<dbReference type="GO" id="GO:0009116">
    <property type="term" value="P:nucleoside metabolic process"/>
    <property type="evidence" value="ECO:0007669"/>
    <property type="project" value="InterPro"/>
</dbReference>